<keyword evidence="3" id="KW-1185">Reference proteome</keyword>
<gene>
    <name evidence="2" type="primary">raiA</name>
    <name evidence="2" type="ORF">DW352_18540</name>
</gene>
<reference evidence="2 3" key="1">
    <citation type="submission" date="2018-07" db="EMBL/GenBank/DDBJ databases">
        <authorList>
            <person name="Quirk P.G."/>
            <person name="Krulwich T.A."/>
        </authorList>
    </citation>
    <scope>NUCLEOTIDE SEQUENCE [LARGE SCALE GENOMIC DNA]</scope>
    <source>
        <strain evidence="2 3">CC-BB4</strain>
    </source>
</reference>
<dbReference type="EMBL" id="CP031417">
    <property type="protein sequence ID" value="AXK82337.1"/>
    <property type="molecule type" value="Genomic_DNA"/>
</dbReference>
<dbReference type="Proteomes" id="UP000254889">
    <property type="component" value="Chromosome"/>
</dbReference>
<name>A0A345ZZJ0_9HYPH</name>
<dbReference type="Gene3D" id="3.30.160.100">
    <property type="entry name" value="Ribosome hibernation promotion factor-like"/>
    <property type="match status" value="1"/>
</dbReference>
<dbReference type="SUPFAM" id="SSF69754">
    <property type="entry name" value="Ribosome binding protein Y (YfiA homologue)"/>
    <property type="match status" value="1"/>
</dbReference>
<dbReference type="AlphaFoldDB" id="A0A345ZZJ0"/>
<feature type="coiled-coil region" evidence="1">
    <location>
        <begin position="73"/>
        <end position="100"/>
    </location>
</feature>
<evidence type="ECO:0000256" key="1">
    <source>
        <dbReference type="SAM" id="Coils"/>
    </source>
</evidence>
<evidence type="ECO:0000313" key="3">
    <source>
        <dbReference type="Proteomes" id="UP000254889"/>
    </source>
</evidence>
<evidence type="ECO:0000313" key="2">
    <source>
        <dbReference type="EMBL" id="AXK82337.1"/>
    </source>
</evidence>
<organism evidence="2 3">
    <name type="scientific">Pseudolabrys taiwanensis</name>
    <dbReference type="NCBI Taxonomy" id="331696"/>
    <lineage>
        <taxon>Bacteria</taxon>
        <taxon>Pseudomonadati</taxon>
        <taxon>Pseudomonadota</taxon>
        <taxon>Alphaproteobacteria</taxon>
        <taxon>Hyphomicrobiales</taxon>
        <taxon>Xanthobacteraceae</taxon>
        <taxon>Pseudolabrys</taxon>
    </lineage>
</organism>
<dbReference type="InterPro" id="IPR036567">
    <property type="entry name" value="RHF-like"/>
</dbReference>
<proteinExistence type="predicted"/>
<dbReference type="NCBIfam" id="TIGR00741">
    <property type="entry name" value="yfiA"/>
    <property type="match status" value="1"/>
</dbReference>
<dbReference type="InterPro" id="IPR003489">
    <property type="entry name" value="RHF/RaiA"/>
</dbReference>
<protein>
    <submittedName>
        <fullName evidence="2">Ribosome-associated translation inhibitor RaiA</fullName>
    </submittedName>
</protein>
<keyword evidence="1" id="KW-0175">Coiled coil</keyword>
<dbReference type="Pfam" id="PF02482">
    <property type="entry name" value="Ribosomal_S30AE"/>
    <property type="match status" value="1"/>
</dbReference>
<accession>A0A345ZZJ0</accession>
<dbReference type="OrthoDB" id="9794975at2"/>
<sequence>MPLRVSGRNINVGSALQQRISERVEEATSKYFNGGYSGHATIGRDGFGFRTDCVLRLDSGATLEAEGMAAGAYESADEAADRIEKRLRRYKRRKKDSQARRGG</sequence>
<dbReference type="KEGG" id="ptaw:DW352_18540"/>